<dbReference type="Gene3D" id="2.60.40.10">
    <property type="entry name" value="Immunoglobulins"/>
    <property type="match status" value="1"/>
</dbReference>
<dbReference type="GO" id="GO:0008955">
    <property type="term" value="F:peptidoglycan glycosyltransferase activity"/>
    <property type="evidence" value="ECO:0007669"/>
    <property type="project" value="UniProtKB-EC"/>
</dbReference>
<keyword evidence="7" id="KW-0378">Hydrolase</keyword>
<dbReference type="GO" id="GO:0009252">
    <property type="term" value="P:peptidoglycan biosynthetic process"/>
    <property type="evidence" value="ECO:0007669"/>
    <property type="project" value="UniProtKB-KW"/>
</dbReference>
<evidence type="ECO:0000259" key="18">
    <source>
        <dbReference type="Pfam" id="PF00905"/>
    </source>
</evidence>
<dbReference type="InterPro" id="IPR001460">
    <property type="entry name" value="PCN-bd_Tpept"/>
</dbReference>
<keyword evidence="3" id="KW-0645">Protease</keyword>
<keyword evidence="8" id="KW-0133">Cell shape</keyword>
<dbReference type="SUPFAM" id="SSF53955">
    <property type="entry name" value="Lysozyme-like"/>
    <property type="match status" value="1"/>
</dbReference>
<dbReference type="Proteomes" id="UP000219252">
    <property type="component" value="Unassembled WGS sequence"/>
</dbReference>
<evidence type="ECO:0000313" key="21">
    <source>
        <dbReference type="Proteomes" id="UP000219252"/>
    </source>
</evidence>
<keyword evidence="9" id="KW-0573">Peptidoglycan synthesis</keyword>
<dbReference type="Pfam" id="PF00905">
    <property type="entry name" value="Transpeptidase"/>
    <property type="match status" value="1"/>
</dbReference>
<evidence type="ECO:0000256" key="13">
    <source>
        <dbReference type="ARBA" id="ARBA00023316"/>
    </source>
</evidence>
<keyword evidence="21" id="KW-1185">Reference proteome</keyword>
<dbReference type="Gene3D" id="1.10.3810.10">
    <property type="entry name" value="Biosynthetic peptidoglycan transglycosylase-like"/>
    <property type="match status" value="1"/>
</dbReference>
<dbReference type="PANTHER" id="PTHR32282:SF32">
    <property type="entry name" value="PENICILLIN-BINDING PROTEIN 2A"/>
    <property type="match status" value="1"/>
</dbReference>
<dbReference type="GO" id="GO:0009002">
    <property type="term" value="F:serine-type D-Ala-D-Ala carboxypeptidase activity"/>
    <property type="evidence" value="ECO:0007669"/>
    <property type="project" value="UniProtKB-EC"/>
</dbReference>
<name>A0A285U7T3_9BACL</name>
<dbReference type="InterPro" id="IPR001264">
    <property type="entry name" value="Glyco_trans_51"/>
</dbReference>
<evidence type="ECO:0000256" key="8">
    <source>
        <dbReference type="ARBA" id="ARBA00022960"/>
    </source>
</evidence>
<comment type="catalytic activity">
    <reaction evidence="15">
        <text>[GlcNAc-(1-&gt;4)-Mur2Ac(oyl-L-Ala-gamma-D-Glu-L-Lys-D-Ala-D-Ala)](n)-di-trans,octa-cis-undecaprenyl diphosphate + beta-D-GlcNAc-(1-&gt;4)-Mur2Ac(oyl-L-Ala-gamma-D-Glu-L-Lys-D-Ala-D-Ala)-di-trans,octa-cis-undecaprenyl diphosphate = [GlcNAc-(1-&gt;4)-Mur2Ac(oyl-L-Ala-gamma-D-Glu-L-Lys-D-Ala-D-Ala)](n+1)-di-trans,octa-cis-undecaprenyl diphosphate + di-trans,octa-cis-undecaprenyl diphosphate + H(+)</text>
        <dbReference type="Rhea" id="RHEA:23708"/>
        <dbReference type="Rhea" id="RHEA-COMP:9602"/>
        <dbReference type="Rhea" id="RHEA-COMP:9603"/>
        <dbReference type="ChEBI" id="CHEBI:15378"/>
        <dbReference type="ChEBI" id="CHEBI:58405"/>
        <dbReference type="ChEBI" id="CHEBI:60033"/>
        <dbReference type="ChEBI" id="CHEBI:78435"/>
        <dbReference type="EC" id="2.4.99.28"/>
    </reaction>
</comment>
<evidence type="ECO:0000259" key="19">
    <source>
        <dbReference type="Pfam" id="PF00912"/>
    </source>
</evidence>
<dbReference type="EMBL" id="OBQC01000002">
    <property type="protein sequence ID" value="SOC36606.1"/>
    <property type="molecule type" value="Genomic_DNA"/>
</dbReference>
<dbReference type="Gene3D" id="3.40.710.10">
    <property type="entry name" value="DD-peptidase/beta-lactamase superfamily"/>
    <property type="match status" value="1"/>
</dbReference>
<evidence type="ECO:0000256" key="7">
    <source>
        <dbReference type="ARBA" id="ARBA00022801"/>
    </source>
</evidence>
<gene>
    <name evidence="20" type="ORF">SAMN05877842_102533</name>
</gene>
<evidence type="ECO:0000256" key="17">
    <source>
        <dbReference type="SAM" id="Phobius"/>
    </source>
</evidence>
<dbReference type="InterPro" id="IPR050396">
    <property type="entry name" value="Glycosyltr_51/Transpeptidase"/>
</dbReference>
<evidence type="ECO:0000256" key="5">
    <source>
        <dbReference type="ARBA" id="ARBA00022679"/>
    </source>
</evidence>
<feature type="domain" description="Glycosyl transferase family 51" evidence="19">
    <location>
        <begin position="96"/>
        <end position="282"/>
    </location>
</feature>
<evidence type="ECO:0000256" key="14">
    <source>
        <dbReference type="ARBA" id="ARBA00034000"/>
    </source>
</evidence>
<evidence type="ECO:0000256" key="2">
    <source>
        <dbReference type="ARBA" id="ARBA00022645"/>
    </source>
</evidence>
<comment type="catalytic activity">
    <reaction evidence="14">
        <text>Preferential cleavage: (Ac)2-L-Lys-D-Ala-|-D-Ala. Also transpeptidation of peptidyl-alanyl moieties that are N-acyl substituents of D-alanine.</text>
        <dbReference type="EC" id="3.4.16.4"/>
    </reaction>
</comment>
<evidence type="ECO:0000256" key="6">
    <source>
        <dbReference type="ARBA" id="ARBA00022692"/>
    </source>
</evidence>
<keyword evidence="10 17" id="KW-1133">Transmembrane helix</keyword>
<dbReference type="PANTHER" id="PTHR32282">
    <property type="entry name" value="BINDING PROTEIN TRANSPEPTIDASE, PUTATIVE-RELATED"/>
    <property type="match status" value="1"/>
</dbReference>
<feature type="transmembrane region" description="Helical" evidence="17">
    <location>
        <begin position="33"/>
        <end position="60"/>
    </location>
</feature>
<feature type="region of interest" description="Disordered" evidence="16">
    <location>
        <begin position="909"/>
        <end position="984"/>
    </location>
</feature>
<dbReference type="InterPro" id="IPR013783">
    <property type="entry name" value="Ig-like_fold"/>
</dbReference>
<keyword evidence="13" id="KW-0961">Cell wall biogenesis/degradation</keyword>
<dbReference type="GO" id="GO:0071555">
    <property type="term" value="P:cell wall organization"/>
    <property type="evidence" value="ECO:0007669"/>
    <property type="project" value="UniProtKB-KW"/>
</dbReference>
<dbReference type="GO" id="GO:0008658">
    <property type="term" value="F:penicillin binding"/>
    <property type="evidence" value="ECO:0007669"/>
    <property type="project" value="InterPro"/>
</dbReference>
<dbReference type="GO" id="GO:0030288">
    <property type="term" value="C:outer membrane-bounded periplasmic space"/>
    <property type="evidence" value="ECO:0007669"/>
    <property type="project" value="TreeGrafter"/>
</dbReference>
<feature type="compositionally biased region" description="Gly residues" evidence="16">
    <location>
        <begin position="936"/>
        <end position="966"/>
    </location>
</feature>
<feature type="domain" description="Penicillin-binding protein transpeptidase" evidence="18">
    <location>
        <begin position="421"/>
        <end position="661"/>
    </location>
</feature>
<sequence length="984" mass="108090">MDEIKKRIEQLNEKIEQLSTSVRTRPLRIGIRVVWNLSLLFLFIIIIGFVFVGAVGAGYFASLVKDENLQAKDEMLSQIYNYEETSEIYFANNIYIGKLRTDLERRETSLDQVSPLVINAVLATEDEYFREHNGIVPKAVLRGLLQDFLNTSQQTGGSTLTQQLIKNQILTNEVSYERKAREILLAVRLEKFMTKDDILEAYLNIIPYGRSSSGRNIAGVETAARGIFGVSASELTLPQAAYIAGIPQAPFAYTPFTQAGQLKDAKGLQPGIDRMKVVLSRMLEVGYISESEYNQAISYDITKDFREPEKLAKDSYPWLTYELENRAKRIIAGILAEKDGIDPKRLDEEENLLEKYMILADRDIRSSGYRIYSTIDKDMYDAMQQAAENFSYYGHTFTRTEIDSETGEEYEVQIPVQVGGMLIENKTGRIISFVGGRDFEISELNYATQAYRSNGSTMKPLLAYGPALDYGVIGAGSPVVDVKFTLPGYEPSNYLVNEERGIMTAREALAHSQNLTALRLYDSILDRRPVTYLDKLGFSKLVPVDYESLAISIGAMTVGTTVEENTNAFAAFANNGQFIDAYMIEKIVDLDGNIIYEHETEAVDVFSPETAYMITDMLRDVLDYGTGARANSMLKFSSDFAAKTGTSQNYRDVWFVGYNPDISFGLWMGYDDKKEPRSLYQFNNTYYQPSTRVNMLWANFMNAMYDVNPELIGTSEQFTAPPGVVNASFCGISGLAPSDACTQAGLVKSDLFNRNFLPTIPDDSLISSSSVMIDGKAYAALDSTPREFVTENGIGLNPEFAKRMLGRLGGDASKLLPNNSSFGSGVVSTSTLEPDSGNPPAVTAILKGNVITWTKSQANDVIGYRVYDVTNGDRSLVATIRDGQELQHSISNNSSYIVVAVDITGLESTNSNTVTTLPTDPTLPGDPGEIEEPGNGNPGNGNGGGNGNGNPGNGNGGNGNGNGNGNNNGDDGDIIDDIINPGNN</sequence>
<organism evidence="20 21">
    <name type="scientific">Ureibacillus acetophenoni</name>
    <dbReference type="NCBI Taxonomy" id="614649"/>
    <lineage>
        <taxon>Bacteria</taxon>
        <taxon>Bacillati</taxon>
        <taxon>Bacillota</taxon>
        <taxon>Bacilli</taxon>
        <taxon>Bacillales</taxon>
        <taxon>Caryophanaceae</taxon>
        <taxon>Ureibacillus</taxon>
    </lineage>
</organism>
<dbReference type="GO" id="GO:0006508">
    <property type="term" value="P:proteolysis"/>
    <property type="evidence" value="ECO:0007669"/>
    <property type="project" value="UniProtKB-KW"/>
</dbReference>
<evidence type="ECO:0000256" key="9">
    <source>
        <dbReference type="ARBA" id="ARBA00022984"/>
    </source>
</evidence>
<evidence type="ECO:0000256" key="10">
    <source>
        <dbReference type="ARBA" id="ARBA00022989"/>
    </source>
</evidence>
<dbReference type="GO" id="GO:0008360">
    <property type="term" value="P:regulation of cell shape"/>
    <property type="evidence" value="ECO:0007669"/>
    <property type="project" value="UniProtKB-KW"/>
</dbReference>
<dbReference type="InterPro" id="IPR023346">
    <property type="entry name" value="Lysozyme-like_dom_sf"/>
</dbReference>
<keyword evidence="1" id="KW-1003">Cell membrane</keyword>
<keyword evidence="12" id="KW-0511">Multifunctional enzyme</keyword>
<keyword evidence="2" id="KW-0121">Carboxypeptidase</keyword>
<accession>A0A285U7T3</accession>
<evidence type="ECO:0000256" key="16">
    <source>
        <dbReference type="SAM" id="MobiDB-lite"/>
    </source>
</evidence>
<evidence type="ECO:0000256" key="15">
    <source>
        <dbReference type="ARBA" id="ARBA00049902"/>
    </source>
</evidence>
<evidence type="ECO:0000256" key="11">
    <source>
        <dbReference type="ARBA" id="ARBA00023136"/>
    </source>
</evidence>
<keyword evidence="4" id="KW-0328">Glycosyltransferase</keyword>
<keyword evidence="5" id="KW-0808">Transferase</keyword>
<feature type="compositionally biased region" description="Low complexity" evidence="16">
    <location>
        <begin position="915"/>
        <end position="927"/>
    </location>
</feature>
<dbReference type="SUPFAM" id="SSF56601">
    <property type="entry name" value="beta-lactamase/transpeptidase-like"/>
    <property type="match status" value="1"/>
</dbReference>
<evidence type="ECO:0000256" key="4">
    <source>
        <dbReference type="ARBA" id="ARBA00022676"/>
    </source>
</evidence>
<dbReference type="Gene3D" id="3.90.1310.40">
    <property type="match status" value="1"/>
</dbReference>
<keyword evidence="6 17" id="KW-0812">Transmembrane</keyword>
<reference evidence="21" key="1">
    <citation type="submission" date="2017-08" db="EMBL/GenBank/DDBJ databases">
        <authorList>
            <person name="Varghese N."/>
            <person name="Submissions S."/>
        </authorList>
    </citation>
    <scope>NUCLEOTIDE SEQUENCE [LARGE SCALE GENOMIC DNA]</scope>
    <source>
        <strain evidence="21">JC23</strain>
    </source>
</reference>
<dbReference type="AlphaFoldDB" id="A0A285U7T3"/>
<dbReference type="InterPro" id="IPR036950">
    <property type="entry name" value="PBP_transglycosylase"/>
</dbReference>
<evidence type="ECO:0000256" key="3">
    <source>
        <dbReference type="ARBA" id="ARBA00022670"/>
    </source>
</evidence>
<protein>
    <submittedName>
        <fullName evidence="20">Penicillin-binding protein</fullName>
    </submittedName>
</protein>
<dbReference type="InterPro" id="IPR012338">
    <property type="entry name" value="Beta-lactam/transpept-like"/>
</dbReference>
<keyword evidence="11 17" id="KW-0472">Membrane</keyword>
<dbReference type="Pfam" id="PF00912">
    <property type="entry name" value="Transgly"/>
    <property type="match status" value="1"/>
</dbReference>
<proteinExistence type="predicted"/>
<evidence type="ECO:0000313" key="20">
    <source>
        <dbReference type="EMBL" id="SOC36606.1"/>
    </source>
</evidence>
<evidence type="ECO:0000256" key="1">
    <source>
        <dbReference type="ARBA" id="ARBA00022475"/>
    </source>
</evidence>
<evidence type="ECO:0000256" key="12">
    <source>
        <dbReference type="ARBA" id="ARBA00023268"/>
    </source>
</evidence>